<name>A0A5C8P7K3_9HYPH</name>
<keyword evidence="5" id="KW-0732">Signal</keyword>
<dbReference type="Gene3D" id="3.30.1060.10">
    <property type="entry name" value="Peptide methionine sulphoxide reductase MsrA"/>
    <property type="match status" value="1"/>
</dbReference>
<dbReference type="NCBIfam" id="TIGR00401">
    <property type="entry name" value="msrA"/>
    <property type="match status" value="1"/>
</dbReference>
<dbReference type="InterPro" id="IPR036509">
    <property type="entry name" value="Met_Sox_Rdtase_MsrA_sf"/>
</dbReference>
<evidence type="ECO:0000313" key="7">
    <source>
        <dbReference type="EMBL" id="TXL69410.1"/>
    </source>
</evidence>
<comment type="function">
    <text evidence="4">Has an important function as a repair enzyme for proteins that have been inactivated by oxidation. Catalyzes the reversible oxidation-reduction of methionine sulfoxide in proteins to methionine.</text>
</comment>
<dbReference type="RefSeq" id="WP_147852458.1">
    <property type="nucleotide sequence ID" value="NZ_VDUZ01000084.1"/>
</dbReference>
<gene>
    <name evidence="4 7" type="primary">msrA</name>
    <name evidence="7" type="ORF">FHP25_39150</name>
</gene>
<dbReference type="Proteomes" id="UP000321638">
    <property type="component" value="Unassembled WGS sequence"/>
</dbReference>
<evidence type="ECO:0000256" key="3">
    <source>
        <dbReference type="ARBA" id="ARBA00048782"/>
    </source>
</evidence>
<dbReference type="GO" id="GO:0033744">
    <property type="term" value="F:L-methionine:thioredoxin-disulfide S-oxidoreductase activity"/>
    <property type="evidence" value="ECO:0007669"/>
    <property type="project" value="RHEA"/>
</dbReference>
<sequence length="203" mass="22378">MHVLRLAVVACLLALAATAPSFAQAPARAVAVFAGGCFWCMEPPFDKLDGVTATISGYTGGHQANPTYEQVSTGGTGHLEAVRVEYDPARVSYEKLLEVFWRNIDPLDAHGQFCDKGEQYLSAIFVADDQQRAAAEASKAALERSGKLPGPIVTRILPAGAFYPAEDYHQDYYRKNPLKYSYYRWGCGRDARLERLWGTVPQE</sequence>
<dbReference type="AlphaFoldDB" id="A0A5C8P7K3"/>
<proteinExistence type="inferred from homology"/>
<dbReference type="HAMAP" id="MF_01401">
    <property type="entry name" value="MsrA"/>
    <property type="match status" value="1"/>
</dbReference>
<dbReference type="SUPFAM" id="SSF55068">
    <property type="entry name" value="Peptide methionine sulfoxide reductase"/>
    <property type="match status" value="1"/>
</dbReference>
<accession>A0A5C8P7K3</accession>
<keyword evidence="8" id="KW-1185">Reference proteome</keyword>
<protein>
    <recommendedName>
        <fullName evidence="4">Peptide methionine sulfoxide reductase MsrA</fullName>
        <shortName evidence="4">Protein-methionine-S-oxide reductase</shortName>
        <ecNumber evidence="4">1.8.4.11</ecNumber>
    </recommendedName>
    <alternativeName>
        <fullName evidence="4">Peptide-methionine (S)-S-oxide reductase</fullName>
        <shortName evidence="4">Peptide Met(O) reductase</shortName>
    </alternativeName>
</protein>
<dbReference type="PANTHER" id="PTHR43774:SF1">
    <property type="entry name" value="PEPTIDE METHIONINE SULFOXIDE REDUCTASE MSRA 2"/>
    <property type="match status" value="1"/>
</dbReference>
<feature type="domain" description="Peptide methionine sulphoxide reductase MsrA" evidence="6">
    <location>
        <begin position="31"/>
        <end position="181"/>
    </location>
</feature>
<feature type="active site" evidence="4">
    <location>
        <position position="37"/>
    </location>
</feature>
<evidence type="ECO:0000256" key="1">
    <source>
        <dbReference type="ARBA" id="ARBA00023002"/>
    </source>
</evidence>
<dbReference type="EC" id="1.8.4.11" evidence="4"/>
<organism evidence="7 8">
    <name type="scientific">Vineibacter terrae</name>
    <dbReference type="NCBI Taxonomy" id="2586908"/>
    <lineage>
        <taxon>Bacteria</taxon>
        <taxon>Pseudomonadati</taxon>
        <taxon>Pseudomonadota</taxon>
        <taxon>Alphaproteobacteria</taxon>
        <taxon>Hyphomicrobiales</taxon>
        <taxon>Vineibacter</taxon>
    </lineage>
</organism>
<comment type="similarity">
    <text evidence="4">Belongs to the MsrA Met sulfoxide reductase family.</text>
</comment>
<dbReference type="EMBL" id="VDUZ01000084">
    <property type="protein sequence ID" value="TXL69410.1"/>
    <property type="molecule type" value="Genomic_DNA"/>
</dbReference>
<comment type="caution">
    <text evidence="7">The sequence shown here is derived from an EMBL/GenBank/DDBJ whole genome shotgun (WGS) entry which is preliminary data.</text>
</comment>
<evidence type="ECO:0000256" key="5">
    <source>
        <dbReference type="SAM" id="SignalP"/>
    </source>
</evidence>
<dbReference type="PANTHER" id="PTHR43774">
    <property type="entry name" value="PEPTIDE METHIONINE SULFOXIDE REDUCTASE"/>
    <property type="match status" value="1"/>
</dbReference>
<feature type="chain" id="PRO_5023120169" description="Peptide methionine sulfoxide reductase MsrA" evidence="5">
    <location>
        <begin position="24"/>
        <end position="203"/>
    </location>
</feature>
<evidence type="ECO:0000256" key="4">
    <source>
        <dbReference type="HAMAP-Rule" id="MF_01401"/>
    </source>
</evidence>
<keyword evidence="1 4" id="KW-0560">Oxidoreductase</keyword>
<feature type="signal peptide" evidence="5">
    <location>
        <begin position="1"/>
        <end position="23"/>
    </location>
</feature>
<evidence type="ECO:0000313" key="8">
    <source>
        <dbReference type="Proteomes" id="UP000321638"/>
    </source>
</evidence>
<comment type="catalytic activity">
    <reaction evidence="3 4">
        <text>[thioredoxin]-disulfide + L-methionine + H2O = L-methionine (S)-S-oxide + [thioredoxin]-dithiol</text>
        <dbReference type="Rhea" id="RHEA:19993"/>
        <dbReference type="Rhea" id="RHEA-COMP:10698"/>
        <dbReference type="Rhea" id="RHEA-COMP:10700"/>
        <dbReference type="ChEBI" id="CHEBI:15377"/>
        <dbReference type="ChEBI" id="CHEBI:29950"/>
        <dbReference type="ChEBI" id="CHEBI:50058"/>
        <dbReference type="ChEBI" id="CHEBI:57844"/>
        <dbReference type="ChEBI" id="CHEBI:58772"/>
        <dbReference type="EC" id="1.8.4.11"/>
    </reaction>
</comment>
<dbReference type="OrthoDB" id="4174719at2"/>
<dbReference type="InterPro" id="IPR002569">
    <property type="entry name" value="Met_Sox_Rdtase_MsrA_dom"/>
</dbReference>
<reference evidence="7 8" key="1">
    <citation type="submission" date="2019-06" db="EMBL/GenBank/DDBJ databases">
        <title>New taxonomy in bacterial strain CC-CFT640, isolated from vineyard.</title>
        <authorList>
            <person name="Lin S.-Y."/>
            <person name="Tsai C.-F."/>
            <person name="Young C.-C."/>
        </authorList>
    </citation>
    <scope>NUCLEOTIDE SEQUENCE [LARGE SCALE GENOMIC DNA]</scope>
    <source>
        <strain evidence="7 8">CC-CFT640</strain>
    </source>
</reference>
<dbReference type="GO" id="GO:0008113">
    <property type="term" value="F:peptide-methionine (S)-S-oxide reductase activity"/>
    <property type="evidence" value="ECO:0007669"/>
    <property type="project" value="UniProtKB-UniRule"/>
</dbReference>
<evidence type="ECO:0000259" key="6">
    <source>
        <dbReference type="Pfam" id="PF01625"/>
    </source>
</evidence>
<evidence type="ECO:0000256" key="2">
    <source>
        <dbReference type="ARBA" id="ARBA00047806"/>
    </source>
</evidence>
<comment type="catalytic activity">
    <reaction evidence="2 4">
        <text>L-methionyl-[protein] + [thioredoxin]-disulfide + H2O = L-methionyl-(S)-S-oxide-[protein] + [thioredoxin]-dithiol</text>
        <dbReference type="Rhea" id="RHEA:14217"/>
        <dbReference type="Rhea" id="RHEA-COMP:10698"/>
        <dbReference type="Rhea" id="RHEA-COMP:10700"/>
        <dbReference type="Rhea" id="RHEA-COMP:12313"/>
        <dbReference type="Rhea" id="RHEA-COMP:12315"/>
        <dbReference type="ChEBI" id="CHEBI:15377"/>
        <dbReference type="ChEBI" id="CHEBI:16044"/>
        <dbReference type="ChEBI" id="CHEBI:29950"/>
        <dbReference type="ChEBI" id="CHEBI:44120"/>
        <dbReference type="ChEBI" id="CHEBI:50058"/>
        <dbReference type="EC" id="1.8.4.11"/>
    </reaction>
</comment>
<dbReference type="Pfam" id="PF01625">
    <property type="entry name" value="PMSR"/>
    <property type="match status" value="1"/>
</dbReference>